<accession>A0A513QCB1</accession>
<organism evidence="2">
    <name type="scientific">Acinetobacter baumannii</name>
    <dbReference type="NCBI Taxonomy" id="470"/>
    <lineage>
        <taxon>Bacteria</taxon>
        <taxon>Pseudomonadati</taxon>
        <taxon>Pseudomonadota</taxon>
        <taxon>Gammaproteobacteria</taxon>
        <taxon>Moraxellales</taxon>
        <taxon>Moraxellaceae</taxon>
        <taxon>Acinetobacter</taxon>
        <taxon>Acinetobacter calcoaceticus/baumannii complex</taxon>
    </lineage>
</organism>
<dbReference type="Pfam" id="PF14897">
    <property type="entry name" value="EpsG"/>
    <property type="match status" value="1"/>
</dbReference>
<evidence type="ECO:0000313" key="2">
    <source>
        <dbReference type="EMBL" id="QBM04715.1"/>
    </source>
</evidence>
<feature type="transmembrane region" description="Helical" evidence="1">
    <location>
        <begin position="112"/>
        <end position="136"/>
    </location>
</feature>
<keyword evidence="1" id="KW-0472">Membrane</keyword>
<dbReference type="InterPro" id="IPR049458">
    <property type="entry name" value="EpsG-like"/>
</dbReference>
<keyword evidence="1" id="KW-1133">Transmembrane helix</keyword>
<evidence type="ECO:0000256" key="1">
    <source>
        <dbReference type="SAM" id="Phobius"/>
    </source>
</evidence>
<protein>
    <submittedName>
        <fullName evidence="2">Wzy</fullName>
    </submittedName>
</protein>
<keyword evidence="1" id="KW-0812">Transmembrane</keyword>
<gene>
    <name evidence="2" type="primary">wzy</name>
</gene>
<dbReference type="AlphaFoldDB" id="A0A513QCB1"/>
<name>A0A513QCB1_ACIBA</name>
<feature type="transmembrane region" description="Helical" evidence="1">
    <location>
        <begin position="38"/>
        <end position="54"/>
    </location>
</feature>
<sequence>MYDTSANFFSIDDARFVGISEPYLYIPFYLREKFGIDFYYFLFLNVVFVIYTWSKIALKFFSKTPSKYSAIYILVFVLLTFNYRDLMDINRSIFAYSLFFYYVFLIKNKNLLNFFFFSFFAVMFHNSSLIVIALYLLSNVKFGYRLNLMCLLSSLMIGVVLSNYIASFESLISKIPLFGSSISFYLYSEKFGVQVFTVGTLLKKILNCCLVVLSCLYAIFEIKKRGNDQILQLIIFVGCIELIFLGFVTFFERVNLAFNFVFLYLFVKEINFFQKISLAFLVAFRSLCLYIFIYFPIFFGDYSAVMVNNSYKNEMMLKPLYYPTFFLLDIHNNGYSDNFISANSIWRK</sequence>
<dbReference type="EMBL" id="MK399427">
    <property type="protein sequence ID" value="QBM04715.1"/>
    <property type="molecule type" value="Genomic_DNA"/>
</dbReference>
<reference evidence="2" key="1">
    <citation type="submission" date="2019-01" db="EMBL/GenBank/DDBJ databases">
        <authorList>
            <person name="Shneider M.M."/>
            <person name="Popova A.V."/>
            <person name="Shelenkov A.A."/>
            <person name="Mikhailova Y.V."/>
            <person name="Shagin D.A."/>
            <person name="Knirel Y.A."/>
            <person name="Kenyon J."/>
            <person name="Edelstein M.V."/>
        </authorList>
    </citation>
    <scope>NUCLEOTIDE SEQUENCE</scope>
    <source>
        <strain evidence="2">36-1454</strain>
    </source>
</reference>
<feature type="transmembrane region" description="Helical" evidence="1">
    <location>
        <begin position="66"/>
        <end position="83"/>
    </location>
</feature>
<feature type="transmembrane region" description="Helical" evidence="1">
    <location>
        <begin position="231"/>
        <end position="250"/>
    </location>
</feature>
<feature type="transmembrane region" description="Helical" evidence="1">
    <location>
        <begin position="280"/>
        <end position="299"/>
    </location>
</feature>
<feature type="transmembrane region" description="Helical" evidence="1">
    <location>
        <begin position="89"/>
        <end position="105"/>
    </location>
</feature>
<feature type="transmembrane region" description="Helical" evidence="1">
    <location>
        <begin position="142"/>
        <end position="164"/>
    </location>
</feature>
<feature type="transmembrane region" description="Helical" evidence="1">
    <location>
        <begin position="200"/>
        <end position="219"/>
    </location>
</feature>
<proteinExistence type="predicted"/>